<evidence type="ECO:0000256" key="2">
    <source>
        <dbReference type="ARBA" id="ARBA00023125"/>
    </source>
</evidence>
<dbReference type="InterPro" id="IPR000792">
    <property type="entry name" value="Tscrpt_reg_LuxR_C"/>
</dbReference>
<dbReference type="Proteomes" id="UP000509383">
    <property type="component" value="Chromosome"/>
</dbReference>
<dbReference type="PANTHER" id="PTHR44688">
    <property type="entry name" value="DNA-BINDING TRANSCRIPTIONAL ACTIVATOR DEVR_DOSR"/>
    <property type="match status" value="1"/>
</dbReference>
<dbReference type="AlphaFoldDB" id="A0A6J4E2J1"/>
<dbReference type="CDD" id="cd06170">
    <property type="entry name" value="LuxR_C_like"/>
    <property type="match status" value="1"/>
</dbReference>
<dbReference type="SMART" id="SM00421">
    <property type="entry name" value="HTH_LUXR"/>
    <property type="match status" value="1"/>
</dbReference>
<feature type="domain" description="HTH luxR-type" evidence="4">
    <location>
        <begin position="193"/>
        <end position="258"/>
    </location>
</feature>
<evidence type="ECO:0000256" key="3">
    <source>
        <dbReference type="ARBA" id="ARBA00023163"/>
    </source>
</evidence>
<name>A0A6J4E2J1_9PSED</name>
<evidence type="ECO:0000256" key="1">
    <source>
        <dbReference type="ARBA" id="ARBA00023015"/>
    </source>
</evidence>
<dbReference type="InterPro" id="IPR036388">
    <property type="entry name" value="WH-like_DNA-bd_sf"/>
</dbReference>
<dbReference type="GO" id="GO:0006355">
    <property type="term" value="P:regulation of DNA-templated transcription"/>
    <property type="evidence" value="ECO:0007669"/>
    <property type="project" value="InterPro"/>
</dbReference>
<keyword evidence="1" id="KW-0805">Transcription regulation</keyword>
<dbReference type="InterPro" id="IPR016032">
    <property type="entry name" value="Sig_transdc_resp-reg_C-effctor"/>
</dbReference>
<dbReference type="PANTHER" id="PTHR44688:SF16">
    <property type="entry name" value="DNA-BINDING TRANSCRIPTIONAL ACTIVATOR DEVR_DOSR"/>
    <property type="match status" value="1"/>
</dbReference>
<dbReference type="PROSITE" id="PS00622">
    <property type="entry name" value="HTH_LUXR_1"/>
    <property type="match status" value="1"/>
</dbReference>
<evidence type="ECO:0000259" key="4">
    <source>
        <dbReference type="PROSITE" id="PS50043"/>
    </source>
</evidence>
<sequence length="283" mass="32011">MNARLAEWTQDIITILTQPPGQPQLQALTDWLQRTAPVDHVSLFLFEGSDAPLPLFHTLPAELQATFIDDYRGGSYLFDPFFLACTFERPDGLYSMRTLAPGSFRDNHYFQLYYRRLELSEELGFFTTPAPGCRAVLSLMRGQGGAVFSEEELELLGIAAPVVQEVVRLACEARGQPPVDALQPSDHVREVFSLFARELLTPRECKVVQLLLQGYSSSEIAQQLRITRGTVKVHRRNLYDKLEIGTQAELFGLFVRELMGARMFSRPQRRGRAQSRSAVSRSQ</sequence>
<protein>
    <submittedName>
        <fullName evidence="5">Helix-turn-helix transcriptional regulator</fullName>
    </submittedName>
</protein>
<organism evidence="5 6">
    <name type="scientific">Pseudomonas tohonis</name>
    <dbReference type="NCBI Taxonomy" id="2725477"/>
    <lineage>
        <taxon>Bacteria</taxon>
        <taxon>Pseudomonadati</taxon>
        <taxon>Pseudomonadota</taxon>
        <taxon>Gammaproteobacteria</taxon>
        <taxon>Pseudomonadales</taxon>
        <taxon>Pseudomonadaceae</taxon>
        <taxon>Pseudomonas</taxon>
    </lineage>
</organism>
<dbReference type="Pfam" id="PF00196">
    <property type="entry name" value="GerE"/>
    <property type="match status" value="1"/>
</dbReference>
<dbReference type="RefSeq" id="WP_175384248.1">
    <property type="nucleotide sequence ID" value="NZ_AP023189.1"/>
</dbReference>
<reference evidence="5 6" key="1">
    <citation type="submission" date="2020-05" db="EMBL/GenBank/DDBJ databases">
        <title>Characterization of novel class B3 metallo-beta-lactamase from novel Pseudomonas species.</title>
        <authorList>
            <person name="Yamada K."/>
            <person name="Aoki K."/>
            <person name="Ishii Y."/>
        </authorList>
    </citation>
    <scope>NUCLEOTIDE SEQUENCE [LARGE SCALE GENOMIC DNA]</scope>
    <source>
        <strain evidence="5 6">TUM18999</strain>
    </source>
</reference>
<dbReference type="Gene3D" id="1.10.10.10">
    <property type="entry name" value="Winged helix-like DNA-binding domain superfamily/Winged helix DNA-binding domain"/>
    <property type="match status" value="1"/>
</dbReference>
<dbReference type="KEGG" id="ptw:TUM18999_21630"/>
<dbReference type="SUPFAM" id="SSF46894">
    <property type="entry name" value="C-terminal effector domain of the bipartite response regulators"/>
    <property type="match status" value="1"/>
</dbReference>
<dbReference type="EMBL" id="AP023189">
    <property type="protein sequence ID" value="BCG23972.1"/>
    <property type="molecule type" value="Genomic_DNA"/>
</dbReference>
<dbReference type="PRINTS" id="PR00038">
    <property type="entry name" value="HTHLUXR"/>
</dbReference>
<keyword evidence="3" id="KW-0804">Transcription</keyword>
<dbReference type="GO" id="GO:0003677">
    <property type="term" value="F:DNA binding"/>
    <property type="evidence" value="ECO:0007669"/>
    <property type="project" value="UniProtKB-KW"/>
</dbReference>
<dbReference type="PROSITE" id="PS50043">
    <property type="entry name" value="HTH_LUXR_2"/>
    <property type="match status" value="1"/>
</dbReference>
<evidence type="ECO:0000313" key="6">
    <source>
        <dbReference type="Proteomes" id="UP000509383"/>
    </source>
</evidence>
<evidence type="ECO:0000313" key="5">
    <source>
        <dbReference type="EMBL" id="BCG23972.1"/>
    </source>
</evidence>
<gene>
    <name evidence="5" type="ORF">TUM18999_21630</name>
</gene>
<keyword evidence="2" id="KW-0238">DNA-binding</keyword>
<accession>A0A6J4E2J1</accession>
<proteinExistence type="predicted"/>